<reference evidence="1 2" key="1">
    <citation type="submission" date="2019-10" db="EMBL/GenBank/DDBJ databases">
        <authorList>
            <person name="Palmer J.M."/>
        </authorList>
    </citation>
    <scope>NUCLEOTIDE SEQUENCE [LARGE SCALE GENOMIC DNA]</scope>
    <source>
        <strain evidence="1 2">TWF696</strain>
    </source>
</reference>
<accession>A0AAV9UV82</accession>
<keyword evidence="2" id="KW-1185">Reference proteome</keyword>
<evidence type="ECO:0000313" key="1">
    <source>
        <dbReference type="EMBL" id="KAK6349820.1"/>
    </source>
</evidence>
<organism evidence="1 2">
    <name type="scientific">Orbilia brochopaga</name>
    <dbReference type="NCBI Taxonomy" id="3140254"/>
    <lineage>
        <taxon>Eukaryota</taxon>
        <taxon>Fungi</taxon>
        <taxon>Dikarya</taxon>
        <taxon>Ascomycota</taxon>
        <taxon>Pezizomycotina</taxon>
        <taxon>Orbiliomycetes</taxon>
        <taxon>Orbiliales</taxon>
        <taxon>Orbiliaceae</taxon>
        <taxon>Orbilia</taxon>
    </lineage>
</organism>
<evidence type="ECO:0000313" key="2">
    <source>
        <dbReference type="Proteomes" id="UP001375240"/>
    </source>
</evidence>
<name>A0AAV9UV82_9PEZI</name>
<gene>
    <name evidence="1" type="ORF">TWF696_006091</name>
</gene>
<comment type="caution">
    <text evidence="1">The sequence shown here is derived from an EMBL/GenBank/DDBJ whole genome shotgun (WGS) entry which is preliminary data.</text>
</comment>
<sequence length="70" mass="7230">MPLNLKPEDSFEAMAAGWGCGSGSGGMVNVNVNVKINVNDGRVYGGAGVIAMFLNGQGRRGVSHAYLFGL</sequence>
<dbReference type="EMBL" id="JAVHNQ010000004">
    <property type="protein sequence ID" value="KAK6349820.1"/>
    <property type="molecule type" value="Genomic_DNA"/>
</dbReference>
<dbReference type="Proteomes" id="UP001375240">
    <property type="component" value="Unassembled WGS sequence"/>
</dbReference>
<dbReference type="AlphaFoldDB" id="A0AAV9UV82"/>
<proteinExistence type="predicted"/>
<protein>
    <submittedName>
        <fullName evidence="1">Uncharacterized protein</fullName>
    </submittedName>
</protein>